<name>A0A023WTY3_STUST</name>
<dbReference type="PANTHER" id="PTHR31964:SF113">
    <property type="entry name" value="USPA DOMAIN-CONTAINING PROTEIN"/>
    <property type="match status" value="1"/>
</dbReference>
<protein>
    <submittedName>
        <fullName evidence="3">Universal stress protein</fullName>
    </submittedName>
</protein>
<comment type="similarity">
    <text evidence="1">Belongs to the universal stress protein A family.</text>
</comment>
<dbReference type="OrthoDB" id="5795499at2"/>
<organism evidence="3 4">
    <name type="scientific">Stutzerimonas stutzeri</name>
    <name type="common">Pseudomonas stutzeri</name>
    <dbReference type="NCBI Taxonomy" id="316"/>
    <lineage>
        <taxon>Bacteria</taxon>
        <taxon>Pseudomonadati</taxon>
        <taxon>Pseudomonadota</taxon>
        <taxon>Gammaproteobacteria</taxon>
        <taxon>Pseudomonadales</taxon>
        <taxon>Pseudomonadaceae</taxon>
        <taxon>Stutzerimonas</taxon>
    </lineage>
</organism>
<dbReference type="EMBL" id="CP007509">
    <property type="protein sequence ID" value="AHY43553.1"/>
    <property type="molecule type" value="Genomic_DNA"/>
</dbReference>
<dbReference type="Proteomes" id="UP000025238">
    <property type="component" value="Chromosome"/>
</dbReference>
<evidence type="ECO:0000313" key="3">
    <source>
        <dbReference type="EMBL" id="AHY43553.1"/>
    </source>
</evidence>
<sequence>MRRLLIAYDGSDNAKRALQYVVDLARDTGMALQVHVVNVQHEPVIYGEYFTAAMYDELNNSLIAKARTVLDEAAAVLQGAGLSCETHALMGNVAEQVADAVKRLDCDTVVMGTRGLGSFTGLVLGSVANRVIHEVSVPVLLVK</sequence>
<evidence type="ECO:0000259" key="2">
    <source>
        <dbReference type="Pfam" id="PF00582"/>
    </source>
</evidence>
<evidence type="ECO:0000256" key="1">
    <source>
        <dbReference type="ARBA" id="ARBA00008791"/>
    </source>
</evidence>
<proteinExistence type="inferred from homology"/>
<dbReference type="AlphaFoldDB" id="A0A023WTY3"/>
<dbReference type="PATRIC" id="fig|316.97.peg.2830"/>
<dbReference type="Gene3D" id="3.40.50.620">
    <property type="entry name" value="HUPs"/>
    <property type="match status" value="1"/>
</dbReference>
<dbReference type="InterPro" id="IPR014729">
    <property type="entry name" value="Rossmann-like_a/b/a_fold"/>
</dbReference>
<evidence type="ECO:0000313" key="4">
    <source>
        <dbReference type="Proteomes" id="UP000025238"/>
    </source>
</evidence>
<dbReference type="KEGG" id="pstu:UIB01_14150"/>
<feature type="domain" description="UspA" evidence="2">
    <location>
        <begin position="1"/>
        <end position="143"/>
    </location>
</feature>
<dbReference type="InterPro" id="IPR006015">
    <property type="entry name" value="Universal_stress_UspA"/>
</dbReference>
<dbReference type="InterPro" id="IPR006016">
    <property type="entry name" value="UspA"/>
</dbReference>
<dbReference type="SUPFAM" id="SSF52402">
    <property type="entry name" value="Adenine nucleotide alpha hydrolases-like"/>
    <property type="match status" value="1"/>
</dbReference>
<reference evidence="3 4" key="1">
    <citation type="submission" date="2014-03" db="EMBL/GenBank/DDBJ databases">
        <title>Complete genome sequence of Pseudomonas stutzeri 19SMN4.</title>
        <authorList>
            <person name="Brunet-Galmes I."/>
            <person name="Nogales B."/>
            <person name="Busquets A."/>
            <person name="Pena A."/>
            <person name="Gomila M."/>
            <person name="Garcia-Valdes E."/>
            <person name="Lalucat J."/>
            <person name="Bennasar A."/>
            <person name="Bosch R."/>
        </authorList>
    </citation>
    <scope>NUCLEOTIDE SEQUENCE [LARGE SCALE GENOMIC DNA]</scope>
    <source>
        <strain evidence="3 4">19SMN4</strain>
    </source>
</reference>
<dbReference type="Pfam" id="PF00582">
    <property type="entry name" value="Usp"/>
    <property type="match status" value="1"/>
</dbReference>
<dbReference type="PRINTS" id="PR01438">
    <property type="entry name" value="UNVRSLSTRESS"/>
</dbReference>
<dbReference type="CDD" id="cd00293">
    <property type="entry name" value="USP-like"/>
    <property type="match status" value="1"/>
</dbReference>
<dbReference type="PANTHER" id="PTHR31964">
    <property type="entry name" value="ADENINE NUCLEOTIDE ALPHA HYDROLASES-LIKE SUPERFAMILY PROTEIN"/>
    <property type="match status" value="1"/>
</dbReference>
<gene>
    <name evidence="3" type="ORF">UIB01_14150</name>
</gene>
<accession>A0A023WTY3</accession>